<keyword evidence="4" id="KW-1185">Reference proteome</keyword>
<protein>
    <submittedName>
        <fullName evidence="3">Diguanylate cyclase (GGDEF)-like protein</fullName>
    </submittedName>
</protein>
<dbReference type="SUPFAM" id="SSF55785">
    <property type="entry name" value="PYP-like sensor domain (PAS domain)"/>
    <property type="match status" value="1"/>
</dbReference>
<dbReference type="AlphaFoldDB" id="A0A2V3Y9H9"/>
<dbReference type="GO" id="GO:1902201">
    <property type="term" value="P:negative regulation of bacterial-type flagellum-dependent cell motility"/>
    <property type="evidence" value="ECO:0007669"/>
    <property type="project" value="TreeGrafter"/>
</dbReference>
<dbReference type="GO" id="GO:0043709">
    <property type="term" value="P:cell adhesion involved in single-species biofilm formation"/>
    <property type="evidence" value="ECO:0007669"/>
    <property type="project" value="TreeGrafter"/>
</dbReference>
<evidence type="ECO:0000313" key="4">
    <source>
        <dbReference type="Proteomes" id="UP000248057"/>
    </source>
</evidence>
<dbReference type="InterPro" id="IPR035965">
    <property type="entry name" value="PAS-like_dom_sf"/>
</dbReference>
<gene>
    <name evidence="3" type="ORF">DFR60_103213</name>
</gene>
<dbReference type="SMART" id="SM00267">
    <property type="entry name" value="GGDEF"/>
    <property type="match status" value="1"/>
</dbReference>
<dbReference type="GO" id="GO:0005886">
    <property type="term" value="C:plasma membrane"/>
    <property type="evidence" value="ECO:0007669"/>
    <property type="project" value="TreeGrafter"/>
</dbReference>
<name>A0A2V3Y9H9_9FIRM</name>
<dbReference type="Pfam" id="PF00990">
    <property type="entry name" value="GGDEF"/>
    <property type="match status" value="1"/>
</dbReference>
<dbReference type="CDD" id="cd01949">
    <property type="entry name" value="GGDEF"/>
    <property type="match status" value="1"/>
</dbReference>
<feature type="transmembrane region" description="Helical" evidence="1">
    <location>
        <begin position="17"/>
        <end position="40"/>
    </location>
</feature>
<evidence type="ECO:0000259" key="2">
    <source>
        <dbReference type="PROSITE" id="PS50887"/>
    </source>
</evidence>
<evidence type="ECO:0000313" key="3">
    <source>
        <dbReference type="EMBL" id="PXX55162.1"/>
    </source>
</evidence>
<dbReference type="InterPro" id="IPR029787">
    <property type="entry name" value="Nucleotide_cyclase"/>
</dbReference>
<dbReference type="SUPFAM" id="SSF55073">
    <property type="entry name" value="Nucleotide cyclase"/>
    <property type="match status" value="1"/>
</dbReference>
<dbReference type="Proteomes" id="UP000248057">
    <property type="component" value="Unassembled WGS sequence"/>
</dbReference>
<dbReference type="PROSITE" id="PS50887">
    <property type="entry name" value="GGDEF"/>
    <property type="match status" value="1"/>
</dbReference>
<dbReference type="PROSITE" id="PS51257">
    <property type="entry name" value="PROKAR_LIPOPROTEIN"/>
    <property type="match status" value="1"/>
</dbReference>
<dbReference type="GO" id="GO:0052621">
    <property type="term" value="F:diguanylate cyclase activity"/>
    <property type="evidence" value="ECO:0007669"/>
    <property type="project" value="TreeGrafter"/>
</dbReference>
<dbReference type="PANTHER" id="PTHR45138:SF9">
    <property type="entry name" value="DIGUANYLATE CYCLASE DGCM-RELATED"/>
    <property type="match status" value="1"/>
</dbReference>
<dbReference type="PANTHER" id="PTHR45138">
    <property type="entry name" value="REGULATORY COMPONENTS OF SENSORY TRANSDUCTION SYSTEM"/>
    <property type="match status" value="1"/>
</dbReference>
<organism evidence="3 4">
    <name type="scientific">Hungatella effluvii</name>
    <dbReference type="NCBI Taxonomy" id="1096246"/>
    <lineage>
        <taxon>Bacteria</taxon>
        <taxon>Bacillati</taxon>
        <taxon>Bacillota</taxon>
        <taxon>Clostridia</taxon>
        <taxon>Lachnospirales</taxon>
        <taxon>Lachnospiraceae</taxon>
        <taxon>Hungatella</taxon>
    </lineage>
</organism>
<feature type="transmembrane region" description="Helical" evidence="1">
    <location>
        <begin position="46"/>
        <end position="67"/>
    </location>
</feature>
<dbReference type="InterPro" id="IPR043128">
    <property type="entry name" value="Rev_trsase/Diguanyl_cyclase"/>
</dbReference>
<comment type="caution">
    <text evidence="3">The sequence shown here is derived from an EMBL/GenBank/DDBJ whole genome shotgun (WGS) entry which is preliminary data.</text>
</comment>
<keyword evidence="1" id="KW-0812">Transmembrane</keyword>
<accession>A0A2V3Y9H9</accession>
<dbReference type="FunFam" id="3.30.70.270:FF:000001">
    <property type="entry name" value="Diguanylate cyclase domain protein"/>
    <property type="match status" value="1"/>
</dbReference>
<dbReference type="NCBIfam" id="TIGR00254">
    <property type="entry name" value="GGDEF"/>
    <property type="match status" value="1"/>
</dbReference>
<dbReference type="Gene3D" id="3.30.70.270">
    <property type="match status" value="1"/>
</dbReference>
<dbReference type="InterPro" id="IPR000160">
    <property type="entry name" value="GGDEF_dom"/>
</dbReference>
<dbReference type="InterPro" id="IPR050469">
    <property type="entry name" value="Diguanylate_Cyclase"/>
</dbReference>
<reference evidence="3 4" key="1">
    <citation type="submission" date="2018-05" db="EMBL/GenBank/DDBJ databases">
        <title>Genomic Encyclopedia of Type Strains, Phase IV (KMG-IV): sequencing the most valuable type-strain genomes for metagenomic binning, comparative biology and taxonomic classification.</title>
        <authorList>
            <person name="Goeker M."/>
        </authorList>
    </citation>
    <scope>NUCLEOTIDE SEQUENCE [LARGE SCALE GENOMIC DNA]</scope>
    <source>
        <strain evidence="3 4">DSM 24995</strain>
    </source>
</reference>
<evidence type="ECO:0000256" key="1">
    <source>
        <dbReference type="SAM" id="Phobius"/>
    </source>
</evidence>
<keyword evidence="1" id="KW-0472">Membrane</keyword>
<dbReference type="EMBL" id="QJKD01000003">
    <property type="protein sequence ID" value="PXX55162.1"/>
    <property type="molecule type" value="Genomic_DNA"/>
</dbReference>
<keyword evidence="1" id="KW-1133">Transmembrane helix</keyword>
<dbReference type="Gene3D" id="3.30.450.20">
    <property type="entry name" value="PAS domain"/>
    <property type="match status" value="1"/>
</dbReference>
<dbReference type="RefSeq" id="WP_110322259.1">
    <property type="nucleotide sequence ID" value="NZ_QJKD01000003.1"/>
</dbReference>
<feature type="domain" description="GGDEF" evidence="2">
    <location>
        <begin position="236"/>
        <end position="364"/>
    </location>
</feature>
<dbReference type="GeneID" id="86060725"/>
<proteinExistence type="predicted"/>
<sequence length="364" mass="41797">MTEYLKKRKDKWSWKNWAFLCGLIYILIMAGMFGCCRMQFGGAAGGLIAAVFAVSLAAMAVMTVISYPVRREKEIMRECGQEQDGQEVQEALYRQEVQEALYRRLGEFADTVLFEYRYRDGAILFTPNASGQIEIPVLKNVLEKYVKRPPAQGENRCFEFRMKANKEEYRWCICHVRAEYDGADTPVCLIGKLDDITKQKEREEQLLFQSTRDGLTGVYNKTAFEYMMEETLKRGSRGCLYMIDIDNFKDVNDQYGHQAGDKILVKIGELLREIFRDSDLIGRVGGDEFVVYSECGETKTRAMKLLNGTADFTKEGEHRISVSIGIAASTGELDEEYQELFSKADQAMYRAKQEGKNRIAWYEE</sequence>